<protein>
    <submittedName>
        <fullName evidence="1">Uncharacterized protein</fullName>
    </submittedName>
</protein>
<accession>A0A4R3J3U7</accession>
<dbReference type="RefSeq" id="WP_116441835.1">
    <property type="nucleotide sequence ID" value="NZ_BHEO01000008.1"/>
</dbReference>
<dbReference type="Proteomes" id="UP000294613">
    <property type="component" value="Unassembled WGS sequence"/>
</dbReference>
<proteinExistence type="predicted"/>
<reference evidence="1 2" key="1">
    <citation type="submission" date="2019-03" db="EMBL/GenBank/DDBJ databases">
        <title>Genomic Encyclopedia of Type Strains, Phase IV (KMG-IV): sequencing the most valuable type-strain genomes for metagenomic binning, comparative biology and taxonomic classification.</title>
        <authorList>
            <person name="Goeker M."/>
        </authorList>
    </citation>
    <scope>NUCLEOTIDE SEQUENCE [LARGE SCALE GENOMIC DNA]</scope>
    <source>
        <strain evidence="1 2">DSM 103426</strain>
    </source>
</reference>
<evidence type="ECO:0000313" key="1">
    <source>
        <dbReference type="EMBL" id="TCS59852.1"/>
    </source>
</evidence>
<name>A0A4R3J3U7_9FIRM</name>
<dbReference type="AlphaFoldDB" id="A0A4R3J3U7"/>
<evidence type="ECO:0000313" key="2">
    <source>
        <dbReference type="Proteomes" id="UP000294613"/>
    </source>
</evidence>
<dbReference type="EMBL" id="SLZV01000050">
    <property type="protein sequence ID" value="TCS59852.1"/>
    <property type="molecule type" value="Genomic_DNA"/>
</dbReference>
<organism evidence="1 2">
    <name type="scientific">Faecalimonas umbilicata</name>
    <dbReference type="NCBI Taxonomy" id="1912855"/>
    <lineage>
        <taxon>Bacteria</taxon>
        <taxon>Bacillati</taxon>
        <taxon>Bacillota</taxon>
        <taxon>Clostridia</taxon>
        <taxon>Lachnospirales</taxon>
        <taxon>Lachnospiraceae</taxon>
        <taxon>Faecalimonas</taxon>
    </lineage>
</organism>
<gene>
    <name evidence="1" type="ORF">EDD74_1506</name>
</gene>
<comment type="caution">
    <text evidence="1">The sequence shown here is derived from an EMBL/GenBank/DDBJ whole genome shotgun (WGS) entry which is preliminary data.</text>
</comment>
<sequence>MKRSKRTANSFRRYIRRYLKAMCRKRRNQKKHRSVRCQRAQVLFRMSFILIIASILFTNEKSQKITSEKSKSVQTSEHYLLENNPLEKNKYQPLNYLVVDYFTKLSSGDLDGICKLYESFSEESFEKIKNGQNLAEWYQGIDIYTKKAKEPHAYVAFVSYHMKLRGADLLLPGLETMYVREEKDGTFHLVDKPYEPEVEQEIRALAKERAVRELLCQVENQYAYASRDKEALQSALAWQQGSDE</sequence>